<keyword evidence="3" id="KW-1185">Reference proteome</keyword>
<dbReference type="PANTHER" id="PTHR43581:SF2">
    <property type="entry name" value="EXCINUCLEASE ATPASE SUBUNIT"/>
    <property type="match status" value="1"/>
</dbReference>
<evidence type="ECO:0000259" key="1">
    <source>
        <dbReference type="Pfam" id="PF13304"/>
    </source>
</evidence>
<name>A0ABT7VUU3_9GAMM</name>
<evidence type="ECO:0000313" key="3">
    <source>
        <dbReference type="Proteomes" id="UP001171945"/>
    </source>
</evidence>
<dbReference type="Proteomes" id="UP001171945">
    <property type="component" value="Unassembled WGS sequence"/>
</dbReference>
<reference evidence="2" key="1">
    <citation type="submission" date="2023-06" db="EMBL/GenBank/DDBJ databases">
        <title>Uncultivated large filamentous bacteria from sulfidic sediments reveal new species and different genomic features in energy metabolism and defense.</title>
        <authorList>
            <person name="Fonseca A."/>
        </authorList>
    </citation>
    <scope>NUCLEOTIDE SEQUENCE</scope>
    <source>
        <strain evidence="2">HSG4</strain>
    </source>
</reference>
<dbReference type="InterPro" id="IPR003959">
    <property type="entry name" value="ATPase_AAA_core"/>
</dbReference>
<dbReference type="InterPro" id="IPR027417">
    <property type="entry name" value="P-loop_NTPase"/>
</dbReference>
<accession>A0ABT7VUU3</accession>
<organism evidence="2 3">
    <name type="scientific">Candidatus Marithioploca araucensis</name>
    <dbReference type="NCBI Taxonomy" id="70273"/>
    <lineage>
        <taxon>Bacteria</taxon>
        <taxon>Pseudomonadati</taxon>
        <taxon>Pseudomonadota</taxon>
        <taxon>Gammaproteobacteria</taxon>
        <taxon>Thiotrichales</taxon>
        <taxon>Thiotrichaceae</taxon>
        <taxon>Candidatus Marithioploca</taxon>
    </lineage>
</organism>
<dbReference type="Gene3D" id="3.40.50.300">
    <property type="entry name" value="P-loop containing nucleotide triphosphate hydrolases"/>
    <property type="match status" value="1"/>
</dbReference>
<feature type="non-terminal residue" evidence="2">
    <location>
        <position position="1"/>
    </location>
</feature>
<dbReference type="SUPFAM" id="SSF52540">
    <property type="entry name" value="P-loop containing nucleoside triphosphate hydrolases"/>
    <property type="match status" value="1"/>
</dbReference>
<gene>
    <name evidence="2" type="ORF">QUF54_08405</name>
</gene>
<dbReference type="Pfam" id="PF13304">
    <property type="entry name" value="AAA_21"/>
    <property type="match status" value="1"/>
</dbReference>
<dbReference type="EMBL" id="JAUCGM010000594">
    <property type="protein sequence ID" value="MDM8563360.1"/>
    <property type="molecule type" value="Genomic_DNA"/>
</dbReference>
<sequence length="255" mass="29403">SLDFNNFKEWLIWQDGIEKQLGKNIRLKMVRKAILSMLNTGNDNYSNLHINWLNNYKGEVSLEKFGVSLSEKQMSSGEKTLLTITADLARRLSIANPTLSNPLQGKGVVMIDELDLHLHPKWQRVIVDKLTKTFPNLQFIVTTHSPYIIASVNPEATICLDPENEVQLTAKDKKRNTKGLEPNRVLKELMDTELYPDDTLEKMLKIKELLNPDFFDSEELQNQLAELTDELGIKDPFIMRAEHQLLMFKRRAAKR</sequence>
<proteinExistence type="predicted"/>
<dbReference type="InterPro" id="IPR051396">
    <property type="entry name" value="Bact_Antivir_Def_Nuclease"/>
</dbReference>
<protein>
    <submittedName>
        <fullName evidence="2">AAA family ATPase</fullName>
    </submittedName>
</protein>
<dbReference type="PANTHER" id="PTHR43581">
    <property type="entry name" value="ATP/GTP PHOSPHATASE"/>
    <property type="match status" value="1"/>
</dbReference>
<comment type="caution">
    <text evidence="2">The sequence shown here is derived from an EMBL/GenBank/DDBJ whole genome shotgun (WGS) entry which is preliminary data.</text>
</comment>
<feature type="domain" description="ATPase AAA-type core" evidence="1">
    <location>
        <begin position="64"/>
        <end position="150"/>
    </location>
</feature>
<evidence type="ECO:0000313" key="2">
    <source>
        <dbReference type="EMBL" id="MDM8563360.1"/>
    </source>
</evidence>